<comment type="caution">
    <text evidence="2">The sequence shown here is derived from an EMBL/GenBank/DDBJ whole genome shotgun (WGS) entry which is preliminary data.</text>
</comment>
<reference evidence="2 3" key="1">
    <citation type="submission" date="2020-08" db="EMBL/GenBank/DDBJ databases">
        <title>Sequencing the genomes of 1000 actinobacteria strains.</title>
        <authorList>
            <person name="Klenk H.-P."/>
        </authorList>
    </citation>
    <scope>NUCLEOTIDE SEQUENCE [LARGE SCALE GENOMIC DNA]</scope>
    <source>
        <strain evidence="2 3">DSM 20146</strain>
    </source>
</reference>
<keyword evidence="1" id="KW-1133">Transmembrane helix</keyword>
<feature type="transmembrane region" description="Helical" evidence="1">
    <location>
        <begin position="86"/>
        <end position="106"/>
    </location>
</feature>
<dbReference type="Proteomes" id="UP000538196">
    <property type="component" value="Unassembled WGS sequence"/>
</dbReference>
<keyword evidence="1" id="KW-0812">Transmembrane</keyword>
<gene>
    <name evidence="2" type="ORF">FHX33_003410</name>
</gene>
<sequence length="170" mass="17395">MKAPGRVVPQFVVAAVLTLLPVAAAIVTVSRWTHPAPSIPVHWTTSHADNYMDATTVFWSGLALSLVCVVIAAFCAAFVRSDSGRWGSAAGFGALAAVGCAATLLWPVGQLTAAANTAGDPIGPAFLLFLIALGWGGLVLAICATRRADPAPDPATIPDPDHDAIPHPAP</sequence>
<keyword evidence="1" id="KW-0472">Membrane</keyword>
<feature type="transmembrane region" description="Helical" evidence="1">
    <location>
        <begin position="126"/>
        <end position="144"/>
    </location>
</feature>
<accession>A0A7W4YLF7</accession>
<dbReference type="RefSeq" id="WP_039923131.1">
    <property type="nucleotide sequence ID" value="NZ_JACHVP010000004.1"/>
</dbReference>
<dbReference type="AlphaFoldDB" id="A0A7W4YLF7"/>
<dbReference type="EMBL" id="JACHVP010000004">
    <property type="protein sequence ID" value="MBB2968634.1"/>
    <property type="molecule type" value="Genomic_DNA"/>
</dbReference>
<organism evidence="2 3">
    <name type="scientific">Leifsonia aquatica</name>
    <name type="common">Corynebacterium aquaticum</name>
    <dbReference type="NCBI Taxonomy" id="144185"/>
    <lineage>
        <taxon>Bacteria</taxon>
        <taxon>Bacillati</taxon>
        <taxon>Actinomycetota</taxon>
        <taxon>Actinomycetes</taxon>
        <taxon>Micrococcales</taxon>
        <taxon>Microbacteriaceae</taxon>
        <taxon>Leifsonia</taxon>
    </lineage>
</organism>
<evidence type="ECO:0000313" key="3">
    <source>
        <dbReference type="Proteomes" id="UP000538196"/>
    </source>
</evidence>
<evidence type="ECO:0000313" key="2">
    <source>
        <dbReference type="EMBL" id="MBB2968634.1"/>
    </source>
</evidence>
<keyword evidence="3" id="KW-1185">Reference proteome</keyword>
<proteinExistence type="predicted"/>
<evidence type="ECO:0008006" key="4">
    <source>
        <dbReference type="Google" id="ProtNLM"/>
    </source>
</evidence>
<evidence type="ECO:0000256" key="1">
    <source>
        <dbReference type="SAM" id="Phobius"/>
    </source>
</evidence>
<protein>
    <recommendedName>
        <fullName evidence="4">DUF1648 domain-containing protein</fullName>
    </recommendedName>
</protein>
<feature type="transmembrane region" description="Helical" evidence="1">
    <location>
        <begin position="57"/>
        <end position="79"/>
    </location>
</feature>
<name>A0A7W4YLF7_LEIAQ</name>